<reference evidence="2" key="1">
    <citation type="submission" date="2020-02" db="EMBL/GenBank/DDBJ databases">
        <authorList>
            <person name="Meier V. D."/>
        </authorList>
    </citation>
    <scope>NUCLEOTIDE SEQUENCE</scope>
    <source>
        <strain evidence="2">AVDCRST_MAG59</strain>
    </source>
</reference>
<feature type="compositionally biased region" description="Basic and acidic residues" evidence="1">
    <location>
        <begin position="59"/>
        <end position="79"/>
    </location>
</feature>
<accession>A0A6J4VQM9</accession>
<sequence>MAGESTDEEIETLLRHGADQERRLLRRERRAEREVSAVRAKLVEDEARLERARRRAERRRSDVADAEGVLRRRQTERAKGSSYPDSWSESLGPAGER</sequence>
<organism evidence="2">
    <name type="scientific">uncultured Thermomicrobiales bacterium</name>
    <dbReference type="NCBI Taxonomy" id="1645740"/>
    <lineage>
        <taxon>Bacteria</taxon>
        <taxon>Pseudomonadati</taxon>
        <taxon>Thermomicrobiota</taxon>
        <taxon>Thermomicrobia</taxon>
        <taxon>Thermomicrobiales</taxon>
        <taxon>environmental samples</taxon>
    </lineage>
</organism>
<name>A0A6J4VQM9_9BACT</name>
<evidence type="ECO:0000313" key="2">
    <source>
        <dbReference type="EMBL" id="CAA9584173.1"/>
    </source>
</evidence>
<dbReference type="AlphaFoldDB" id="A0A6J4VQM9"/>
<feature type="region of interest" description="Disordered" evidence="1">
    <location>
        <begin position="51"/>
        <end position="97"/>
    </location>
</feature>
<gene>
    <name evidence="2" type="ORF">AVDCRST_MAG59-5233</name>
</gene>
<evidence type="ECO:0000256" key="1">
    <source>
        <dbReference type="SAM" id="MobiDB-lite"/>
    </source>
</evidence>
<proteinExistence type="predicted"/>
<protein>
    <submittedName>
        <fullName evidence="2">Uncharacterized protein</fullName>
    </submittedName>
</protein>
<dbReference type="EMBL" id="CADCWF010000367">
    <property type="protein sequence ID" value="CAA9584173.1"/>
    <property type="molecule type" value="Genomic_DNA"/>
</dbReference>